<protein>
    <recommendedName>
        <fullName evidence="8">3-hydroxyanthranilate 3,4-dioxygenase</fullName>
        <ecNumber evidence="8">1.13.11.6</ecNumber>
    </recommendedName>
    <alternativeName>
        <fullName evidence="8">3-hydroxyanthranilate oxygenase</fullName>
        <shortName evidence="8">3-HAO</shortName>
    </alternativeName>
    <alternativeName>
        <fullName evidence="8">3-hydroxyanthranilic acid dioxygenase</fullName>
        <shortName evidence="8">HAD</shortName>
    </alternativeName>
    <alternativeName>
        <fullName evidence="8">Biosynthesis of nicotinic acid protein 1</fullName>
    </alternativeName>
</protein>
<feature type="binding site" evidence="8">
    <location>
        <position position="45"/>
    </location>
    <ligand>
        <name>O2</name>
        <dbReference type="ChEBI" id="CHEBI:15379"/>
    </ligand>
</feature>
<evidence type="ECO:0000256" key="3">
    <source>
        <dbReference type="ARBA" id="ARBA00022642"/>
    </source>
</evidence>
<dbReference type="EC" id="1.13.11.6" evidence="8"/>
<keyword evidence="10" id="KW-1185">Reference proteome</keyword>
<dbReference type="NCBIfam" id="NF009763">
    <property type="entry name" value="PRK13264.1"/>
    <property type="match status" value="1"/>
</dbReference>
<keyword evidence="4 8" id="KW-0479">Metal-binding</keyword>
<evidence type="ECO:0000256" key="5">
    <source>
        <dbReference type="ARBA" id="ARBA00022964"/>
    </source>
</evidence>
<dbReference type="Proteomes" id="UP001150569">
    <property type="component" value="Unassembled WGS sequence"/>
</dbReference>
<dbReference type="GO" id="GO:0019805">
    <property type="term" value="P:quinolinate biosynthetic process"/>
    <property type="evidence" value="ECO:0007669"/>
    <property type="project" value="UniProtKB-UniRule"/>
</dbReference>
<organism evidence="9 10">
    <name type="scientific">Tieghemiomyces parasiticus</name>
    <dbReference type="NCBI Taxonomy" id="78921"/>
    <lineage>
        <taxon>Eukaryota</taxon>
        <taxon>Fungi</taxon>
        <taxon>Fungi incertae sedis</taxon>
        <taxon>Zoopagomycota</taxon>
        <taxon>Kickxellomycotina</taxon>
        <taxon>Dimargaritomycetes</taxon>
        <taxon>Dimargaritales</taxon>
        <taxon>Dimargaritaceae</taxon>
        <taxon>Tieghemiomyces</taxon>
    </lineage>
</organism>
<sequence length="170" mass="19677">MPLAAPINFPRWIEENRDRLQPPVCNAVLQKGDFLLMVVGGPNHRTDYHINETEEWFYQYKGDMVLKVVDEDKFVDIHIREGDMFLLPGNVPHSPVRVADTIGIVMERKRKSQEIDILRWYCEACHGIVFQQKFHCTDLGKDLKPIVERYATESDLRVCSHCGHQNSAKA</sequence>
<comment type="function">
    <text evidence="2 8">Catalyzes the oxidative ring opening of 3-hydroxyanthranilate to 2-amino-3-carboxymuconate semialdehyde, which spontaneously cyclizes to quinolinate.</text>
</comment>
<dbReference type="HAMAP" id="MF_00825">
    <property type="entry name" value="3_HAO"/>
    <property type="match status" value="1"/>
</dbReference>
<dbReference type="AlphaFoldDB" id="A0A9W8AA78"/>
<proteinExistence type="inferred from homology"/>
<dbReference type="GO" id="GO:0005737">
    <property type="term" value="C:cytoplasm"/>
    <property type="evidence" value="ECO:0007669"/>
    <property type="project" value="UniProtKB-SubCell"/>
</dbReference>
<feature type="binding site" evidence="8">
    <location>
        <position position="55"/>
    </location>
    <ligand>
        <name>substrate</name>
    </ligand>
</feature>
<feature type="binding site" evidence="8">
    <location>
        <position position="107"/>
    </location>
    <ligand>
        <name>substrate</name>
    </ligand>
</feature>
<dbReference type="Gene3D" id="2.60.120.10">
    <property type="entry name" value="Jelly Rolls"/>
    <property type="match status" value="1"/>
</dbReference>
<dbReference type="CDD" id="cd06123">
    <property type="entry name" value="cupin_HAO"/>
    <property type="match status" value="1"/>
</dbReference>
<evidence type="ECO:0000256" key="8">
    <source>
        <dbReference type="HAMAP-Rule" id="MF_03019"/>
    </source>
</evidence>
<dbReference type="InterPro" id="IPR014710">
    <property type="entry name" value="RmlC-like_jellyroll"/>
</dbReference>
<evidence type="ECO:0000256" key="2">
    <source>
        <dbReference type="ARBA" id="ARBA00002752"/>
    </source>
</evidence>
<dbReference type="GO" id="GO:0043420">
    <property type="term" value="P:anthranilate metabolic process"/>
    <property type="evidence" value="ECO:0007669"/>
    <property type="project" value="UniProtKB-UniRule"/>
</dbReference>
<feature type="binding site" evidence="8">
    <location>
        <position position="97"/>
    </location>
    <ligand>
        <name>substrate</name>
    </ligand>
</feature>
<feature type="binding site" evidence="8">
    <location>
        <position position="93"/>
    </location>
    <ligand>
        <name>Fe cation</name>
        <dbReference type="ChEBI" id="CHEBI:24875"/>
        <note>catalytic</note>
    </ligand>
</feature>
<evidence type="ECO:0000313" key="9">
    <source>
        <dbReference type="EMBL" id="KAJ1927250.1"/>
    </source>
</evidence>
<dbReference type="InterPro" id="IPR010329">
    <property type="entry name" value="3hydroanth_dOase"/>
</dbReference>
<reference evidence="9" key="1">
    <citation type="submission" date="2022-07" db="EMBL/GenBank/DDBJ databases">
        <title>Phylogenomic reconstructions and comparative analyses of Kickxellomycotina fungi.</title>
        <authorList>
            <person name="Reynolds N.K."/>
            <person name="Stajich J.E."/>
            <person name="Barry K."/>
            <person name="Grigoriev I.V."/>
            <person name="Crous P."/>
            <person name="Smith M.E."/>
        </authorList>
    </citation>
    <scope>NUCLEOTIDE SEQUENCE</scope>
    <source>
        <strain evidence="9">RSA 861</strain>
    </source>
</reference>
<evidence type="ECO:0000313" key="10">
    <source>
        <dbReference type="Proteomes" id="UP001150569"/>
    </source>
</evidence>
<feature type="binding site" evidence="8">
    <location>
        <position position="49"/>
    </location>
    <ligand>
        <name>Fe cation</name>
        <dbReference type="ChEBI" id="CHEBI:24875"/>
        <note>catalytic</note>
    </ligand>
</feature>
<feature type="binding site" evidence="8">
    <location>
        <position position="125"/>
    </location>
    <ligand>
        <name>a divalent metal cation</name>
        <dbReference type="ChEBI" id="CHEBI:60240"/>
    </ligand>
</feature>
<accession>A0A9W8AA78</accession>
<feature type="binding site" evidence="8">
    <location>
        <position position="122"/>
    </location>
    <ligand>
        <name>a divalent metal cation</name>
        <dbReference type="ChEBI" id="CHEBI:60240"/>
    </ligand>
</feature>
<evidence type="ECO:0000256" key="6">
    <source>
        <dbReference type="ARBA" id="ARBA00023002"/>
    </source>
</evidence>
<gene>
    <name evidence="9" type="primary">BNA1_1</name>
    <name evidence="8" type="synonym">BNA1</name>
    <name evidence="9" type="ORF">IWQ60_003100</name>
</gene>
<feature type="binding site" evidence="8">
    <location>
        <position position="159"/>
    </location>
    <ligand>
        <name>a divalent metal cation</name>
        <dbReference type="ChEBI" id="CHEBI:60240"/>
    </ligand>
</feature>
<comment type="similarity">
    <text evidence="8">Belongs to the 3-HAO family.</text>
</comment>
<dbReference type="GO" id="GO:0006569">
    <property type="term" value="P:L-tryptophan catabolic process"/>
    <property type="evidence" value="ECO:0007669"/>
    <property type="project" value="UniProtKB-UniRule"/>
</dbReference>
<dbReference type="EMBL" id="JANBPT010000127">
    <property type="protein sequence ID" value="KAJ1927250.1"/>
    <property type="molecule type" value="Genomic_DNA"/>
</dbReference>
<dbReference type="NCBIfam" id="TIGR03037">
    <property type="entry name" value="anthran_nbaC"/>
    <property type="match status" value="1"/>
</dbReference>
<keyword evidence="3 8" id="KW-0662">Pyridine nucleotide biosynthesis</keyword>
<comment type="caution">
    <text evidence="9">The sequence shown here is derived from an EMBL/GenBank/DDBJ whole genome shotgun (WGS) entry which is preliminary data.</text>
</comment>
<feature type="binding site" evidence="8">
    <location>
        <position position="55"/>
    </location>
    <ligand>
        <name>Fe cation</name>
        <dbReference type="ChEBI" id="CHEBI:24875"/>
        <note>catalytic</note>
    </ligand>
</feature>
<dbReference type="PANTHER" id="PTHR15497">
    <property type="entry name" value="3-HYDROXYANTHRANILATE 3,4-DIOXYGENASE"/>
    <property type="match status" value="1"/>
</dbReference>
<dbReference type="PANTHER" id="PTHR15497:SF1">
    <property type="entry name" value="3-HYDROXYANTHRANILATE 3,4-DIOXYGENASE"/>
    <property type="match status" value="1"/>
</dbReference>
<dbReference type="GO" id="GO:0034354">
    <property type="term" value="P:'de novo' NAD+ biosynthetic process from L-tryptophan"/>
    <property type="evidence" value="ECO:0007669"/>
    <property type="project" value="UniProtKB-UniRule"/>
</dbReference>
<comment type="subcellular location">
    <subcellularLocation>
        <location evidence="8">Cytoplasm</location>
    </subcellularLocation>
</comment>
<comment type="catalytic activity">
    <reaction evidence="8">
        <text>3-hydroxyanthranilate + O2 = (2Z,4Z)-2-amino-3-carboxymuconate 6-semialdehyde</text>
        <dbReference type="Rhea" id="RHEA:17953"/>
        <dbReference type="ChEBI" id="CHEBI:15379"/>
        <dbReference type="ChEBI" id="CHEBI:36559"/>
        <dbReference type="ChEBI" id="CHEBI:77612"/>
        <dbReference type="EC" id="1.13.11.6"/>
    </reaction>
</comment>
<keyword evidence="8" id="KW-0963">Cytoplasm</keyword>
<evidence type="ECO:0000256" key="7">
    <source>
        <dbReference type="ARBA" id="ARBA00023004"/>
    </source>
</evidence>
<dbReference type="OrthoDB" id="204928at2759"/>
<dbReference type="GO" id="GO:0000334">
    <property type="term" value="F:3-hydroxyanthranilate 3,4-dioxygenase activity"/>
    <property type="evidence" value="ECO:0007669"/>
    <property type="project" value="UniProtKB-UniRule"/>
</dbReference>
<dbReference type="InterPro" id="IPR011051">
    <property type="entry name" value="RmlC_Cupin_sf"/>
</dbReference>
<keyword evidence="7 8" id="KW-0408">Iron</keyword>
<name>A0A9W8AA78_9FUNG</name>
<keyword evidence="6 8" id="KW-0560">Oxidoreductase</keyword>
<dbReference type="GO" id="GO:0008198">
    <property type="term" value="F:ferrous iron binding"/>
    <property type="evidence" value="ECO:0007669"/>
    <property type="project" value="UniProtKB-UniRule"/>
</dbReference>
<comment type="cofactor">
    <cofactor evidence="1 8">
        <name>Fe(2+)</name>
        <dbReference type="ChEBI" id="CHEBI:29033"/>
    </cofactor>
</comment>
<comment type="pathway">
    <text evidence="8">Cofactor biosynthesis; NAD(+) biosynthesis; quinolinate from L-kynurenine: step 3/3.</text>
</comment>
<evidence type="ECO:0000256" key="4">
    <source>
        <dbReference type="ARBA" id="ARBA00022723"/>
    </source>
</evidence>
<dbReference type="Pfam" id="PF06052">
    <property type="entry name" value="3-HAO"/>
    <property type="match status" value="1"/>
</dbReference>
<feature type="binding site" evidence="8">
    <location>
        <position position="162"/>
    </location>
    <ligand>
        <name>a divalent metal cation</name>
        <dbReference type="ChEBI" id="CHEBI:60240"/>
    </ligand>
</feature>
<keyword evidence="5 8" id="KW-0223">Dioxygenase</keyword>
<dbReference type="SUPFAM" id="SSF51182">
    <property type="entry name" value="RmlC-like cupins"/>
    <property type="match status" value="1"/>
</dbReference>
<evidence type="ECO:0000256" key="1">
    <source>
        <dbReference type="ARBA" id="ARBA00001954"/>
    </source>
</evidence>